<dbReference type="GO" id="GO:0005524">
    <property type="term" value="F:ATP binding"/>
    <property type="evidence" value="ECO:0007669"/>
    <property type="project" value="UniProtKB-KW"/>
</dbReference>
<dbReference type="SUPFAM" id="SSF52540">
    <property type="entry name" value="P-loop containing nucleoside triphosphate hydrolases"/>
    <property type="match status" value="1"/>
</dbReference>
<gene>
    <name evidence="3" type="ORF">ACFQRI_23825</name>
</gene>
<dbReference type="Pfam" id="PF13424">
    <property type="entry name" value="TPR_12"/>
    <property type="match status" value="2"/>
</dbReference>
<dbReference type="EMBL" id="JBHTCJ010000016">
    <property type="protein sequence ID" value="MFC7344446.1"/>
    <property type="molecule type" value="Genomic_DNA"/>
</dbReference>
<keyword evidence="4" id="KW-1185">Reference proteome</keyword>
<evidence type="ECO:0000313" key="3">
    <source>
        <dbReference type="EMBL" id="MFC7344446.1"/>
    </source>
</evidence>
<evidence type="ECO:0000259" key="2">
    <source>
        <dbReference type="Pfam" id="PF00931"/>
    </source>
</evidence>
<dbReference type="InterPro" id="IPR002182">
    <property type="entry name" value="NB-ARC"/>
</dbReference>
<dbReference type="Proteomes" id="UP001596504">
    <property type="component" value="Unassembled WGS sequence"/>
</dbReference>
<protein>
    <submittedName>
        <fullName evidence="3">ATP-binding protein</fullName>
    </submittedName>
</protein>
<organism evidence="3 4">
    <name type="scientific">Saccharopolyspora griseoalba</name>
    <dbReference type="NCBI Taxonomy" id="1431848"/>
    <lineage>
        <taxon>Bacteria</taxon>
        <taxon>Bacillati</taxon>
        <taxon>Actinomycetota</taxon>
        <taxon>Actinomycetes</taxon>
        <taxon>Pseudonocardiales</taxon>
        <taxon>Pseudonocardiaceae</taxon>
        <taxon>Saccharopolyspora</taxon>
    </lineage>
</organism>
<dbReference type="PANTHER" id="PTHR47691">
    <property type="entry name" value="REGULATOR-RELATED"/>
    <property type="match status" value="1"/>
</dbReference>
<accession>A0ABW2LPF6</accession>
<dbReference type="Gene3D" id="3.40.50.300">
    <property type="entry name" value="P-loop containing nucleotide triphosphate hydrolases"/>
    <property type="match status" value="1"/>
</dbReference>
<keyword evidence="3" id="KW-0067">ATP-binding</keyword>
<evidence type="ECO:0000256" key="1">
    <source>
        <dbReference type="PROSITE-ProRule" id="PRU00339"/>
    </source>
</evidence>
<dbReference type="Gene3D" id="1.25.40.10">
    <property type="entry name" value="Tetratricopeptide repeat domain"/>
    <property type="match status" value="1"/>
</dbReference>
<dbReference type="PROSITE" id="PS50005">
    <property type="entry name" value="TPR"/>
    <property type="match status" value="1"/>
</dbReference>
<evidence type="ECO:0000313" key="4">
    <source>
        <dbReference type="Proteomes" id="UP001596504"/>
    </source>
</evidence>
<dbReference type="RefSeq" id="WP_380672236.1">
    <property type="nucleotide sequence ID" value="NZ_JBHTCJ010000016.1"/>
</dbReference>
<sequence>MGEARNEFAGTAGNVVQAGHISGGVHFHQPARPGVPVPRQLPARIAHFTDRTGPLARLDSWLDDAGDHAAAGLVVGSGGIGKSSLITHWAHRARERFPDGELFVDLRGYHDQGRCSADEALERLLRSLGVPGEELAIGTDAKAALYRSLLHGRRMLIVLDNAATADQVRPLLPGSPTCRVVVTSRSHLTSLTTGEGAHRMSLDVLPPEHALELLRSAAGAERIDAERDAAAELADYCGHLPLALRIAAERLAAAEHLGVAELVEELADERARLDALTTDDDAGAVRAVLSWSYRSLPAESARAFRLLGLVGGPDVELDTAAALLDLPRAGARRVLGALVGAHLLDEHRPKRYRFHDLTALYAAECAQRDEPAPERDAAVQRLLSWYLHAAIAAAWCAAPEFSRLPMRTPDPDVEVPEFADRLSALRWYDAERENLLAAVRLAGEREQHVHAWQLPTALFGLLLVRRPLADWIETHRIGLAAARALADQRAEAWLLTSSAIAHRHLRESGTALRELERAIELWQRTGPAWAHAWALRDLGELQVGMGRDAEADEVLERALAAHVELGDDYGEATTLSVLAKAEHRLGQHEEALDHLHRAIEIRRARGDARNEASCLHHIGRALGALGRTDEALTHLHRAIEQHEQLDSRFGEAEAREFLGGLLQDVGRSAEGREQLRLAAERYDELGVPHDLAS</sequence>
<feature type="repeat" description="TPR" evidence="1">
    <location>
        <begin position="572"/>
        <end position="605"/>
    </location>
</feature>
<dbReference type="PRINTS" id="PR00364">
    <property type="entry name" value="DISEASERSIST"/>
</dbReference>
<comment type="caution">
    <text evidence="3">The sequence shown here is derived from an EMBL/GenBank/DDBJ whole genome shotgun (WGS) entry which is preliminary data.</text>
</comment>
<dbReference type="InterPro" id="IPR019734">
    <property type="entry name" value="TPR_rpt"/>
</dbReference>
<feature type="domain" description="NB-ARC" evidence="2">
    <location>
        <begin position="56"/>
        <end position="221"/>
    </location>
</feature>
<reference evidence="4" key="1">
    <citation type="journal article" date="2019" name="Int. J. Syst. Evol. Microbiol.">
        <title>The Global Catalogue of Microorganisms (GCM) 10K type strain sequencing project: providing services to taxonomists for standard genome sequencing and annotation.</title>
        <authorList>
            <consortium name="The Broad Institute Genomics Platform"/>
            <consortium name="The Broad Institute Genome Sequencing Center for Infectious Disease"/>
            <person name="Wu L."/>
            <person name="Ma J."/>
        </authorList>
    </citation>
    <scope>NUCLEOTIDE SEQUENCE [LARGE SCALE GENOMIC DNA]</scope>
    <source>
        <strain evidence="4">WLHS5</strain>
    </source>
</reference>
<dbReference type="Pfam" id="PF00931">
    <property type="entry name" value="NB-ARC"/>
    <property type="match status" value="1"/>
</dbReference>
<proteinExistence type="predicted"/>
<name>A0ABW2LPF6_9PSEU</name>
<dbReference type="SUPFAM" id="SSF48452">
    <property type="entry name" value="TPR-like"/>
    <property type="match status" value="1"/>
</dbReference>
<dbReference type="PANTHER" id="PTHR47691:SF3">
    <property type="entry name" value="HTH-TYPE TRANSCRIPTIONAL REGULATOR RV0890C-RELATED"/>
    <property type="match status" value="1"/>
</dbReference>
<dbReference type="InterPro" id="IPR011990">
    <property type="entry name" value="TPR-like_helical_dom_sf"/>
</dbReference>
<dbReference type="InterPro" id="IPR027417">
    <property type="entry name" value="P-loop_NTPase"/>
</dbReference>
<dbReference type="SMART" id="SM00028">
    <property type="entry name" value="TPR"/>
    <property type="match status" value="4"/>
</dbReference>
<keyword evidence="3" id="KW-0547">Nucleotide-binding</keyword>
<keyword evidence="1" id="KW-0802">TPR repeat</keyword>